<dbReference type="GO" id="GO:0003677">
    <property type="term" value="F:DNA binding"/>
    <property type="evidence" value="ECO:0007669"/>
    <property type="project" value="UniProtKB-KW"/>
</dbReference>
<dbReference type="Pfam" id="PF00216">
    <property type="entry name" value="Bac_DNA_binding"/>
    <property type="match status" value="1"/>
</dbReference>
<dbReference type="CDD" id="cd13831">
    <property type="entry name" value="HU"/>
    <property type="match status" value="1"/>
</dbReference>
<organism evidence="4">
    <name type="scientific">uncultured delta proteobacterium</name>
    <dbReference type="NCBI Taxonomy" id="34034"/>
    <lineage>
        <taxon>Bacteria</taxon>
        <taxon>Deltaproteobacteria</taxon>
        <taxon>environmental samples</taxon>
    </lineage>
</organism>
<sequence length="94" mass="9820">MMTKAEFVSAMKDSLPDVFSSKAGAEKAYDAFCAILAKAVSKGEGVRLPGIGSFSVVQRAARTGRNPQTGKTITIPARKAVKFSVAKGLSDGLK</sequence>
<dbReference type="PANTHER" id="PTHR33175">
    <property type="entry name" value="DNA-BINDING PROTEIN HU"/>
    <property type="match status" value="1"/>
</dbReference>
<protein>
    <submittedName>
        <fullName evidence="4">DNA-binding protein HU-alpha</fullName>
    </submittedName>
</protein>
<evidence type="ECO:0000256" key="2">
    <source>
        <dbReference type="ARBA" id="ARBA00023125"/>
    </source>
</evidence>
<dbReference type="SMART" id="SM00411">
    <property type="entry name" value="BHL"/>
    <property type="match status" value="1"/>
</dbReference>
<accession>A0A212JUC0</accession>
<proteinExistence type="inferred from homology"/>
<dbReference type="SUPFAM" id="SSF47729">
    <property type="entry name" value="IHF-like DNA-binding proteins"/>
    <property type="match status" value="1"/>
</dbReference>
<gene>
    <name evidence="4" type="primary">hupA</name>
    <name evidence="4" type="ORF">KL86DPRO_20060</name>
</gene>
<reference evidence="4" key="1">
    <citation type="submission" date="2016-04" db="EMBL/GenBank/DDBJ databases">
        <authorList>
            <person name="Evans L.H."/>
            <person name="Alamgir A."/>
            <person name="Owens N."/>
            <person name="Weber N.D."/>
            <person name="Virtaneva K."/>
            <person name="Barbian K."/>
            <person name="Babar A."/>
            <person name="Rosenke K."/>
        </authorList>
    </citation>
    <scope>NUCLEOTIDE SEQUENCE</scope>
    <source>
        <strain evidence="4">86</strain>
    </source>
</reference>
<evidence type="ECO:0000256" key="3">
    <source>
        <dbReference type="RuleBase" id="RU003939"/>
    </source>
</evidence>
<dbReference type="GO" id="GO:0030261">
    <property type="term" value="P:chromosome condensation"/>
    <property type="evidence" value="ECO:0007669"/>
    <property type="project" value="UniProtKB-KW"/>
</dbReference>
<dbReference type="GO" id="GO:0005829">
    <property type="term" value="C:cytosol"/>
    <property type="evidence" value="ECO:0007669"/>
    <property type="project" value="TreeGrafter"/>
</dbReference>
<keyword evidence="1" id="KW-0226">DNA condensation</keyword>
<dbReference type="InterPro" id="IPR000119">
    <property type="entry name" value="Hist_DNA-bd"/>
</dbReference>
<dbReference type="PANTHER" id="PTHR33175:SF3">
    <property type="entry name" value="DNA-BINDING PROTEIN HU-BETA"/>
    <property type="match status" value="1"/>
</dbReference>
<dbReference type="GO" id="GO:0030527">
    <property type="term" value="F:structural constituent of chromatin"/>
    <property type="evidence" value="ECO:0007669"/>
    <property type="project" value="InterPro"/>
</dbReference>
<dbReference type="Gene3D" id="4.10.520.10">
    <property type="entry name" value="IHF-like DNA-binding proteins"/>
    <property type="match status" value="1"/>
</dbReference>
<keyword evidence="2 4" id="KW-0238">DNA-binding</keyword>
<comment type="similarity">
    <text evidence="3">Belongs to the bacterial histone-like protein family.</text>
</comment>
<dbReference type="EMBL" id="FLUQ01000002">
    <property type="protein sequence ID" value="SBW02948.1"/>
    <property type="molecule type" value="Genomic_DNA"/>
</dbReference>
<dbReference type="AlphaFoldDB" id="A0A212JUC0"/>
<dbReference type="PRINTS" id="PR01727">
    <property type="entry name" value="DNABINDINGHU"/>
</dbReference>
<evidence type="ECO:0000313" key="4">
    <source>
        <dbReference type="EMBL" id="SBW02948.1"/>
    </source>
</evidence>
<dbReference type="InterPro" id="IPR010992">
    <property type="entry name" value="IHF-like_DNA-bd_dom_sf"/>
</dbReference>
<evidence type="ECO:0000256" key="1">
    <source>
        <dbReference type="ARBA" id="ARBA00023067"/>
    </source>
</evidence>
<name>A0A212JUC0_9DELT</name>